<feature type="transmembrane region" description="Helical" evidence="16">
    <location>
        <begin position="359"/>
        <end position="385"/>
    </location>
</feature>
<organism evidence="18">
    <name type="scientific">Rhinebothroides sp. MZUSP 8016</name>
    <dbReference type="NCBI Taxonomy" id="2899478"/>
    <lineage>
        <taxon>Eukaryota</taxon>
        <taxon>Metazoa</taxon>
        <taxon>Spiralia</taxon>
        <taxon>Lophotrochozoa</taxon>
        <taxon>Platyhelminthes</taxon>
        <taxon>Cestoda</taxon>
        <taxon>Eucestoda</taxon>
        <taxon>Rhinebothriidea</taxon>
        <taxon>Rhinebothroides</taxon>
    </lineage>
</organism>
<evidence type="ECO:0000259" key="17">
    <source>
        <dbReference type="Pfam" id="PF00361"/>
    </source>
</evidence>
<feature type="transmembrane region" description="Helical" evidence="16">
    <location>
        <begin position="256"/>
        <end position="275"/>
    </location>
</feature>
<keyword evidence="10 16" id="KW-1133">Transmembrane helix</keyword>
<keyword evidence="5 16" id="KW-0813">Transport</keyword>
<feature type="transmembrane region" description="Helical" evidence="16">
    <location>
        <begin position="397"/>
        <end position="417"/>
    </location>
</feature>
<dbReference type="InterPro" id="IPR003918">
    <property type="entry name" value="NADH_UbQ_OxRdtase"/>
</dbReference>
<comment type="similarity">
    <text evidence="2 16">Belongs to the complex I subunit 4 family.</text>
</comment>
<evidence type="ECO:0000256" key="5">
    <source>
        <dbReference type="ARBA" id="ARBA00022448"/>
    </source>
</evidence>
<dbReference type="PRINTS" id="PR01437">
    <property type="entry name" value="NUOXDRDTASE4"/>
</dbReference>
<dbReference type="EC" id="7.1.1.2" evidence="3 16"/>
<feature type="transmembrane region" description="Helical" evidence="16">
    <location>
        <begin position="125"/>
        <end position="151"/>
    </location>
</feature>
<sequence length="418" mass="47518">MSICQYISSSIFLSSFSLLTMFTLFFSSGCSVISNLTSVSSNLFIFDSLSFYLVILVGLLGVFSLFSFCNLISWHTKSFLFMSLFFSGACFCVNHIVLFWCFYELSMLPLLFLIFKDSPYSERFIAGWYFAVYLIVTSLPLILCLLYLASVNDSMYFNEWQKDVASVGLYALLSFIFFTKVPLTPFHTWLPIVHAEATSIVSIFLSGYIMKLGLLGVYRCASFLFSGNFYIYLFICCVFSVLFIITACSELDGKRWLAFLSLSHIVISFLCFYVCDWDTVSLSFIYCLGHGLSAGLVFGVLWLFYDVTGSRNWLLLKDGISSKGLIFAITFSLLSLCSFPPTLQFFCEVNLIGQSSFSLIILFFWCFYLFLGGLIPLTLCGYILIRVQGIETSLFSSLNFLVYFFFLALWCYLGILLL</sequence>
<feature type="transmembrane region" description="Helical" evidence="16">
    <location>
        <begin position="282"/>
        <end position="305"/>
    </location>
</feature>
<evidence type="ECO:0000256" key="3">
    <source>
        <dbReference type="ARBA" id="ARBA00012944"/>
    </source>
</evidence>
<keyword evidence="6 16" id="KW-0679">Respiratory chain</keyword>
<gene>
    <name evidence="18" type="primary">ND4</name>
</gene>
<evidence type="ECO:0000256" key="10">
    <source>
        <dbReference type="ARBA" id="ARBA00022989"/>
    </source>
</evidence>
<evidence type="ECO:0000256" key="2">
    <source>
        <dbReference type="ARBA" id="ARBA00009025"/>
    </source>
</evidence>
<dbReference type="PANTHER" id="PTHR43507:SF20">
    <property type="entry name" value="NADH-UBIQUINONE OXIDOREDUCTASE CHAIN 4"/>
    <property type="match status" value="1"/>
</dbReference>
<evidence type="ECO:0000313" key="18">
    <source>
        <dbReference type="EMBL" id="UFQ88798.1"/>
    </source>
</evidence>
<dbReference type="GO" id="GO:0031966">
    <property type="term" value="C:mitochondrial membrane"/>
    <property type="evidence" value="ECO:0007669"/>
    <property type="project" value="UniProtKB-SubCell"/>
</dbReference>
<feature type="transmembrane region" description="Helical" evidence="16">
    <location>
        <begin position="79"/>
        <end position="105"/>
    </location>
</feature>
<feature type="transmembrane region" description="Helical" evidence="16">
    <location>
        <begin position="222"/>
        <end position="244"/>
    </location>
</feature>
<dbReference type="InterPro" id="IPR001750">
    <property type="entry name" value="ND/Mrp_TM"/>
</dbReference>
<comment type="catalytic activity">
    <reaction evidence="15 16">
        <text>a ubiquinone + NADH + 5 H(+)(in) = a ubiquinol + NAD(+) + 4 H(+)(out)</text>
        <dbReference type="Rhea" id="RHEA:29091"/>
        <dbReference type="Rhea" id="RHEA-COMP:9565"/>
        <dbReference type="Rhea" id="RHEA-COMP:9566"/>
        <dbReference type="ChEBI" id="CHEBI:15378"/>
        <dbReference type="ChEBI" id="CHEBI:16389"/>
        <dbReference type="ChEBI" id="CHEBI:17976"/>
        <dbReference type="ChEBI" id="CHEBI:57540"/>
        <dbReference type="ChEBI" id="CHEBI:57945"/>
        <dbReference type="EC" id="7.1.1.2"/>
    </reaction>
</comment>
<evidence type="ECO:0000256" key="9">
    <source>
        <dbReference type="ARBA" id="ARBA00022982"/>
    </source>
</evidence>
<keyword evidence="8" id="KW-1278">Translocase</keyword>
<evidence type="ECO:0000256" key="12">
    <source>
        <dbReference type="ARBA" id="ARBA00023075"/>
    </source>
</evidence>
<dbReference type="EMBL" id="MZ594611">
    <property type="protein sequence ID" value="UFQ88798.1"/>
    <property type="molecule type" value="Genomic_DNA"/>
</dbReference>
<comment type="subcellular location">
    <subcellularLocation>
        <location evidence="1 16">Mitochondrion membrane</location>
        <topology evidence="1 16">Multi-pass membrane protein</topology>
    </subcellularLocation>
</comment>
<feature type="transmembrane region" description="Helical" evidence="16">
    <location>
        <begin position="325"/>
        <end position="347"/>
    </location>
</feature>
<name>A0A8K1SX67_9CEST</name>
<dbReference type="AlphaFoldDB" id="A0A8K1SX67"/>
<evidence type="ECO:0000256" key="1">
    <source>
        <dbReference type="ARBA" id="ARBA00004225"/>
    </source>
</evidence>
<evidence type="ECO:0000256" key="11">
    <source>
        <dbReference type="ARBA" id="ARBA00023027"/>
    </source>
</evidence>
<reference evidence="18" key="1">
    <citation type="submission" date="2021-07" db="EMBL/GenBank/DDBJ databases">
        <title>Comparative characterization of mitogenomes from five orders of elasmobranch parasites indicate that total evidence analysis is superior to single genes for cestodes (Cestoda: Tapeworms).</title>
        <authorList>
            <person name="Trevisan B."/>
            <person name="Jacob Machado D."/>
            <person name="Galafasse Lahr D."/>
            <person name="Portella de Luna Marques F."/>
        </authorList>
    </citation>
    <scope>NUCLEOTIDE SEQUENCE</scope>
</reference>
<dbReference type="GO" id="GO:0008137">
    <property type="term" value="F:NADH dehydrogenase (ubiquinone) activity"/>
    <property type="evidence" value="ECO:0007669"/>
    <property type="project" value="UniProtKB-UniRule"/>
</dbReference>
<evidence type="ECO:0000256" key="14">
    <source>
        <dbReference type="ARBA" id="ARBA00023136"/>
    </source>
</evidence>
<dbReference type="PANTHER" id="PTHR43507">
    <property type="entry name" value="NADH-UBIQUINONE OXIDOREDUCTASE CHAIN 4"/>
    <property type="match status" value="1"/>
</dbReference>
<dbReference type="GO" id="GO:0015990">
    <property type="term" value="P:electron transport coupled proton transport"/>
    <property type="evidence" value="ECO:0007669"/>
    <property type="project" value="TreeGrafter"/>
</dbReference>
<feature type="transmembrane region" description="Helical" evidence="16">
    <location>
        <begin position="163"/>
        <end position="183"/>
    </location>
</feature>
<keyword evidence="14 16" id="KW-0472">Membrane</keyword>
<accession>A0A8K1SX67</accession>
<dbReference type="Pfam" id="PF00361">
    <property type="entry name" value="Proton_antipo_M"/>
    <property type="match status" value="1"/>
</dbReference>
<dbReference type="GO" id="GO:0003954">
    <property type="term" value="F:NADH dehydrogenase activity"/>
    <property type="evidence" value="ECO:0007669"/>
    <property type="project" value="TreeGrafter"/>
</dbReference>
<evidence type="ECO:0000256" key="7">
    <source>
        <dbReference type="ARBA" id="ARBA00022692"/>
    </source>
</evidence>
<evidence type="ECO:0000256" key="4">
    <source>
        <dbReference type="ARBA" id="ARBA00021006"/>
    </source>
</evidence>
<evidence type="ECO:0000256" key="8">
    <source>
        <dbReference type="ARBA" id="ARBA00022967"/>
    </source>
</evidence>
<evidence type="ECO:0000256" key="13">
    <source>
        <dbReference type="ARBA" id="ARBA00023128"/>
    </source>
</evidence>
<feature type="transmembrane region" description="Helical" evidence="16">
    <location>
        <begin position="12"/>
        <end position="37"/>
    </location>
</feature>
<evidence type="ECO:0000256" key="6">
    <source>
        <dbReference type="ARBA" id="ARBA00022660"/>
    </source>
</evidence>
<proteinExistence type="inferred from homology"/>
<keyword evidence="11 16" id="KW-0520">NAD</keyword>
<dbReference type="GO" id="GO:0042773">
    <property type="term" value="P:ATP synthesis coupled electron transport"/>
    <property type="evidence" value="ECO:0007669"/>
    <property type="project" value="InterPro"/>
</dbReference>
<keyword evidence="7 16" id="KW-0812">Transmembrane</keyword>
<evidence type="ECO:0000256" key="16">
    <source>
        <dbReference type="RuleBase" id="RU003297"/>
    </source>
</evidence>
<keyword evidence="12 16" id="KW-0830">Ubiquinone</keyword>
<evidence type="ECO:0000256" key="15">
    <source>
        <dbReference type="ARBA" id="ARBA00049551"/>
    </source>
</evidence>
<feature type="transmembrane region" description="Helical" evidence="16">
    <location>
        <begin position="49"/>
        <end position="72"/>
    </location>
</feature>
<keyword evidence="13 16" id="KW-0496">Mitochondrion</keyword>
<feature type="transmembrane region" description="Helical" evidence="16">
    <location>
        <begin position="189"/>
        <end position="210"/>
    </location>
</feature>
<comment type="function">
    <text evidence="16">Core subunit of the mitochondrial membrane respiratory chain NADH dehydrogenase (Complex I) which catalyzes electron transfer from NADH through the respiratory chain, using ubiquinone as an electron acceptor. Essential for the catalytic activity and assembly of complex I.</text>
</comment>
<keyword evidence="9 16" id="KW-0249">Electron transport</keyword>
<geneLocation type="mitochondrion" evidence="18"/>
<feature type="domain" description="NADH:quinone oxidoreductase/Mrp antiporter transmembrane" evidence="17">
    <location>
        <begin position="94"/>
        <end position="367"/>
    </location>
</feature>
<protein>
    <recommendedName>
        <fullName evidence="4 16">NADH-ubiquinone oxidoreductase chain 4</fullName>
        <ecNumber evidence="3 16">7.1.1.2</ecNumber>
    </recommendedName>
</protein>
<dbReference type="GO" id="GO:0048039">
    <property type="term" value="F:ubiquinone binding"/>
    <property type="evidence" value="ECO:0007669"/>
    <property type="project" value="TreeGrafter"/>
</dbReference>